<gene>
    <name evidence="1" type="ORF">DFE_1914</name>
</gene>
<sequence>MNRHPFRKYSDEVLQFNLGEQAENSHPLPDMPPDRANQALLLLLKAWRKEPRPAIILMGLGDGAVPRLLDAALPPEVTLVISERDPQRAREAMADSEAPWSKAGGRTHLLADTSPWAHFILWSLQGLHPGTALLRAVPGGDHRGWTQIRKIFAAALPLDVPPVAQTPPLTLATILSPDDPGLPEFFAQVPDFVQEVLVLWDGQTPPASQYPCAVPVRSFARPLDGDFAAQRNALLAECRTKWIISLDADERLSPAGWEACRRLAARGDANGAGGFYLPRKTLSRNVGNILTGYGLWPDLQLRLFRWTGGISYERPIHERLTGVRGPFGIALNASILHLSHVLKTPDELKQKLAGFDTAGAGALNHTLSADYPALPVEFFPEIGSADDLRAVIIPMDPS</sequence>
<evidence type="ECO:0008006" key="3">
    <source>
        <dbReference type="Google" id="ProtNLM"/>
    </source>
</evidence>
<dbReference type="EMBL" id="AP017378">
    <property type="protein sequence ID" value="BBD08640.1"/>
    <property type="molecule type" value="Genomic_DNA"/>
</dbReference>
<dbReference type="SUPFAM" id="SSF53448">
    <property type="entry name" value="Nucleotide-diphospho-sugar transferases"/>
    <property type="match status" value="1"/>
</dbReference>
<dbReference type="Proteomes" id="UP000269883">
    <property type="component" value="Chromosome"/>
</dbReference>
<evidence type="ECO:0000313" key="2">
    <source>
        <dbReference type="Proteomes" id="UP000269883"/>
    </source>
</evidence>
<proteinExistence type="predicted"/>
<accession>A0A2Z6AZL9</accession>
<name>A0A2Z6AZL9_9BACT</name>
<dbReference type="AlphaFoldDB" id="A0A2Z6AZL9"/>
<protein>
    <recommendedName>
        <fullName evidence="3">Glycosyl transferase family 2</fullName>
    </recommendedName>
</protein>
<keyword evidence="2" id="KW-1185">Reference proteome</keyword>
<dbReference type="RefSeq" id="WP_126378902.1">
    <property type="nucleotide sequence ID" value="NZ_AP017378.1"/>
</dbReference>
<dbReference type="OrthoDB" id="9815923at2"/>
<dbReference type="InterPro" id="IPR029044">
    <property type="entry name" value="Nucleotide-diphossugar_trans"/>
</dbReference>
<evidence type="ECO:0000313" key="1">
    <source>
        <dbReference type="EMBL" id="BBD08640.1"/>
    </source>
</evidence>
<organism evidence="1 2">
    <name type="scientific">Desulfovibrio ferrophilus</name>
    <dbReference type="NCBI Taxonomy" id="241368"/>
    <lineage>
        <taxon>Bacteria</taxon>
        <taxon>Pseudomonadati</taxon>
        <taxon>Thermodesulfobacteriota</taxon>
        <taxon>Desulfovibrionia</taxon>
        <taxon>Desulfovibrionales</taxon>
        <taxon>Desulfovibrionaceae</taxon>
        <taxon>Desulfovibrio</taxon>
    </lineage>
</organism>
<reference evidence="1 2" key="1">
    <citation type="journal article" date="2018" name="Sci. Adv.">
        <title>Multi-heme cytochromes provide a pathway for survival in energy-limited environments.</title>
        <authorList>
            <person name="Deng X."/>
            <person name="Dohmae N."/>
            <person name="Nealson K.H."/>
            <person name="Hashimoto K."/>
            <person name="Okamoto A."/>
        </authorList>
    </citation>
    <scope>NUCLEOTIDE SEQUENCE [LARGE SCALE GENOMIC DNA]</scope>
    <source>
        <strain evidence="1 2">IS5</strain>
    </source>
</reference>
<dbReference type="KEGG" id="dfl:DFE_1914"/>